<dbReference type="InterPro" id="IPR036390">
    <property type="entry name" value="WH_DNA-bd_sf"/>
</dbReference>
<dbReference type="RefSeq" id="WP_159686814.1">
    <property type="nucleotide sequence ID" value="NZ_JBCGDP010000018.1"/>
</dbReference>
<comment type="caution">
    <text evidence="2">The sequence shown here is derived from an EMBL/GenBank/DDBJ whole genome shotgun (WGS) entry which is preliminary data.</text>
</comment>
<protein>
    <submittedName>
        <fullName evidence="2">Transcriptional regulator</fullName>
    </submittedName>
</protein>
<dbReference type="Proteomes" id="UP001468798">
    <property type="component" value="Unassembled WGS sequence"/>
</dbReference>
<dbReference type="Pfam" id="PF13601">
    <property type="entry name" value="HTH_34"/>
    <property type="match status" value="1"/>
</dbReference>
<reference evidence="2 3" key="1">
    <citation type="submission" date="2024-03" db="EMBL/GenBank/DDBJ databases">
        <title>Two novel species of the genus Flavobacterium exhibiting potentially degradation of complex polysaccharides.</title>
        <authorList>
            <person name="Lian X."/>
        </authorList>
    </citation>
    <scope>NUCLEOTIDE SEQUENCE [LARGE SCALE GENOMIC DNA]</scope>
    <source>
        <strain evidence="2 3">N6</strain>
    </source>
</reference>
<dbReference type="PANTHER" id="PTHR37318:SF1">
    <property type="entry name" value="BSL7504 PROTEIN"/>
    <property type="match status" value="1"/>
</dbReference>
<sequence>MGIIDKLNKDFESRVRLGIMSILMVNDWVDFTEMKSLLDITDGNLASHSSALEKGEYIEVKKEFVGKKPKTSYRVTNKGRVTFEQHLKSLEKLLKTK</sequence>
<evidence type="ECO:0000313" key="2">
    <source>
        <dbReference type="EMBL" id="MEM0578023.1"/>
    </source>
</evidence>
<accession>A0ABU9NRP2</accession>
<dbReference type="EMBL" id="JBCGDP010000018">
    <property type="protein sequence ID" value="MEM0578023.1"/>
    <property type="molecule type" value="Genomic_DNA"/>
</dbReference>
<evidence type="ECO:0000313" key="3">
    <source>
        <dbReference type="Proteomes" id="UP001468798"/>
    </source>
</evidence>
<dbReference type="InterPro" id="IPR027395">
    <property type="entry name" value="WH_DNA-bd_dom"/>
</dbReference>
<name>A0ABU9NRP2_9FLAO</name>
<proteinExistence type="predicted"/>
<feature type="domain" description="Winged helix DNA-binding" evidence="1">
    <location>
        <begin position="15"/>
        <end position="94"/>
    </location>
</feature>
<dbReference type="SUPFAM" id="SSF46785">
    <property type="entry name" value="Winged helix' DNA-binding domain"/>
    <property type="match status" value="1"/>
</dbReference>
<dbReference type="PANTHER" id="PTHR37318">
    <property type="entry name" value="BSL7504 PROTEIN"/>
    <property type="match status" value="1"/>
</dbReference>
<gene>
    <name evidence="2" type="ORF">WFZ86_16085</name>
</gene>
<dbReference type="InterPro" id="IPR036388">
    <property type="entry name" value="WH-like_DNA-bd_sf"/>
</dbReference>
<keyword evidence="3" id="KW-1185">Reference proteome</keyword>
<dbReference type="Gene3D" id="1.10.10.10">
    <property type="entry name" value="Winged helix-like DNA-binding domain superfamily/Winged helix DNA-binding domain"/>
    <property type="match status" value="1"/>
</dbReference>
<organism evidence="2 3">
    <name type="scientific">Flavobacterium polysaccharolyticum</name>
    <dbReference type="NCBI Taxonomy" id="3133148"/>
    <lineage>
        <taxon>Bacteria</taxon>
        <taxon>Pseudomonadati</taxon>
        <taxon>Bacteroidota</taxon>
        <taxon>Flavobacteriia</taxon>
        <taxon>Flavobacteriales</taxon>
        <taxon>Flavobacteriaceae</taxon>
        <taxon>Flavobacterium</taxon>
    </lineage>
</organism>
<evidence type="ECO:0000259" key="1">
    <source>
        <dbReference type="Pfam" id="PF13601"/>
    </source>
</evidence>